<reference evidence="2" key="1">
    <citation type="submission" date="2016-10" db="EMBL/GenBank/DDBJ databases">
        <authorList>
            <person name="Varghese N."/>
            <person name="Submissions S."/>
        </authorList>
    </citation>
    <scope>NUCLEOTIDE SEQUENCE [LARGE SCALE GENOMIC DNA]</scope>
    <source>
        <strain evidence="2">DSM 217</strain>
    </source>
</reference>
<evidence type="ECO:0000313" key="1">
    <source>
        <dbReference type="EMBL" id="SDX35183.1"/>
    </source>
</evidence>
<name>A0A1H3AZX7_THIRO</name>
<dbReference type="GO" id="GO:0006355">
    <property type="term" value="P:regulation of DNA-templated transcription"/>
    <property type="evidence" value="ECO:0007669"/>
    <property type="project" value="InterPro"/>
</dbReference>
<evidence type="ECO:0000313" key="2">
    <source>
        <dbReference type="Proteomes" id="UP000198816"/>
    </source>
</evidence>
<proteinExistence type="predicted"/>
<sequence length="110" mass="12206">MNAMTYRGYAARIEYDPEDRIFVGRLAGIKDIAVFHGTTVDELETAFHETVDHYLEVSERTGRPAQKPYSGRLLLRVEPETHAAMAVAAELSGASLNQWAAKVLKDAART</sequence>
<dbReference type="InterPro" id="IPR008651">
    <property type="entry name" value="Uncharacterised_HicB"/>
</dbReference>
<dbReference type="RefSeq" id="WP_093036013.1">
    <property type="nucleotide sequence ID" value="NZ_FNNZ01000022.1"/>
</dbReference>
<dbReference type="InterPro" id="IPR035069">
    <property type="entry name" value="TTHA1013/TTHA0281-like"/>
</dbReference>
<accession>A0A1H3AZX7</accession>
<dbReference type="OrthoDB" id="5297106at2"/>
<dbReference type="EMBL" id="FNNZ01000022">
    <property type="protein sequence ID" value="SDX35183.1"/>
    <property type="molecule type" value="Genomic_DNA"/>
</dbReference>
<dbReference type="AlphaFoldDB" id="A0A1H3AZX7"/>
<protein>
    <submittedName>
        <fullName evidence="1">Predicted nuclease of the RNAse H fold, HicB family</fullName>
    </submittedName>
</protein>
<dbReference type="Proteomes" id="UP000198816">
    <property type="component" value="Unassembled WGS sequence"/>
</dbReference>
<organism evidence="1 2">
    <name type="scientific">Thiocapsa roseopersicina</name>
    <dbReference type="NCBI Taxonomy" id="1058"/>
    <lineage>
        <taxon>Bacteria</taxon>
        <taxon>Pseudomonadati</taxon>
        <taxon>Pseudomonadota</taxon>
        <taxon>Gammaproteobacteria</taxon>
        <taxon>Chromatiales</taxon>
        <taxon>Chromatiaceae</taxon>
        <taxon>Thiocapsa</taxon>
    </lineage>
</organism>
<dbReference type="SUPFAM" id="SSF47598">
    <property type="entry name" value="Ribbon-helix-helix"/>
    <property type="match status" value="1"/>
</dbReference>
<dbReference type="STRING" id="1058.SAMN05421783_12221"/>
<gene>
    <name evidence="1" type="ORF">SAMN05421783_12221</name>
</gene>
<dbReference type="SUPFAM" id="SSF143100">
    <property type="entry name" value="TTHA1013/TTHA0281-like"/>
    <property type="match status" value="1"/>
</dbReference>
<keyword evidence="2" id="KW-1185">Reference proteome</keyword>
<dbReference type="InterPro" id="IPR010985">
    <property type="entry name" value="Ribbon_hlx_hlx"/>
</dbReference>
<dbReference type="Pfam" id="PF05534">
    <property type="entry name" value="HicB"/>
    <property type="match status" value="1"/>
</dbReference>